<name>A0A0K8SPI1_LYGHE</name>
<dbReference type="AlphaFoldDB" id="A0A0K8SPI1"/>
<dbReference type="EMBL" id="GBRD01010671">
    <property type="protein sequence ID" value="JAG55153.1"/>
    <property type="molecule type" value="Transcribed_RNA"/>
</dbReference>
<feature type="non-terminal residue" evidence="1">
    <location>
        <position position="118"/>
    </location>
</feature>
<evidence type="ECO:0000313" key="1">
    <source>
        <dbReference type="EMBL" id="JAG55153.1"/>
    </source>
</evidence>
<organism evidence="1">
    <name type="scientific">Lygus hesperus</name>
    <name type="common">Western plant bug</name>
    <dbReference type="NCBI Taxonomy" id="30085"/>
    <lineage>
        <taxon>Eukaryota</taxon>
        <taxon>Metazoa</taxon>
        <taxon>Ecdysozoa</taxon>
        <taxon>Arthropoda</taxon>
        <taxon>Hexapoda</taxon>
        <taxon>Insecta</taxon>
        <taxon>Pterygota</taxon>
        <taxon>Neoptera</taxon>
        <taxon>Paraneoptera</taxon>
        <taxon>Hemiptera</taxon>
        <taxon>Heteroptera</taxon>
        <taxon>Panheteroptera</taxon>
        <taxon>Cimicomorpha</taxon>
        <taxon>Miridae</taxon>
        <taxon>Mirini</taxon>
        <taxon>Lygus</taxon>
    </lineage>
</organism>
<feature type="non-terminal residue" evidence="1">
    <location>
        <position position="1"/>
    </location>
</feature>
<reference evidence="1" key="1">
    <citation type="submission" date="2014-09" db="EMBL/GenBank/DDBJ databases">
        <authorList>
            <person name="Magalhaes I.L.F."/>
            <person name="Oliveira U."/>
            <person name="Santos F.R."/>
            <person name="Vidigal T.H.D.A."/>
            <person name="Brescovit A.D."/>
            <person name="Santos A.J."/>
        </authorList>
    </citation>
    <scope>NUCLEOTIDE SEQUENCE</scope>
</reference>
<proteinExistence type="predicted"/>
<sequence>LRSRKPPIRTAENLATDGFNPINEWRQKWTQAAKPEHRDMPCITTTPAGFELPRKTWTALNRIRTNHGRCADAFYKWNIIPSPQCDCGAERQTIRHIAEHCSLRAYGGHPNDFLTATP</sequence>
<protein>
    <submittedName>
        <fullName evidence="1">Uncharacterized protein</fullName>
    </submittedName>
</protein>
<accession>A0A0K8SPI1</accession>